<organism evidence="5 6">
    <name type="scientific">Neomoorella thermoacetica</name>
    <name type="common">Clostridium thermoaceticum</name>
    <dbReference type="NCBI Taxonomy" id="1525"/>
    <lineage>
        <taxon>Bacteria</taxon>
        <taxon>Bacillati</taxon>
        <taxon>Bacillota</taxon>
        <taxon>Clostridia</taxon>
        <taxon>Neomoorellales</taxon>
        <taxon>Neomoorellaceae</taxon>
        <taxon>Neomoorella</taxon>
    </lineage>
</organism>
<evidence type="ECO:0000256" key="1">
    <source>
        <dbReference type="ARBA" id="ARBA00023015"/>
    </source>
</evidence>
<reference evidence="5 6" key="1">
    <citation type="submission" date="2016-08" db="EMBL/GenBank/DDBJ databases">
        <title>Genome-based comparison of Moorella thermoacetic strains.</title>
        <authorList>
            <person name="Poehlein A."/>
            <person name="Bengelsdorf F.R."/>
            <person name="Esser C."/>
            <person name="Duerre P."/>
            <person name="Daniel R."/>
        </authorList>
    </citation>
    <scope>NUCLEOTIDE SEQUENCE [LARGE SCALE GENOMIC DNA]</scope>
    <source>
        <strain evidence="5 6">DSM 11768</strain>
    </source>
</reference>
<dbReference type="SUPFAM" id="SSF46785">
    <property type="entry name" value="Winged helix' DNA-binding domain"/>
    <property type="match status" value="1"/>
</dbReference>
<dbReference type="Pfam" id="PF00455">
    <property type="entry name" value="DeoRC"/>
    <property type="match status" value="1"/>
</dbReference>
<name>A0A1J5NQE7_NEOTH</name>
<gene>
    <name evidence="5" type="primary">srlR_2</name>
    <name evidence="5" type="ORF">MOOR_07470</name>
</gene>
<dbReference type="RefSeq" id="WP_081357600.1">
    <property type="nucleotide sequence ID" value="NZ_MDDE01000009.1"/>
</dbReference>
<dbReference type="InterPro" id="IPR036388">
    <property type="entry name" value="WH-like_DNA-bd_sf"/>
</dbReference>
<dbReference type="Pfam" id="PF08220">
    <property type="entry name" value="HTH_DeoR"/>
    <property type="match status" value="1"/>
</dbReference>
<dbReference type="PANTHER" id="PTHR30363:SF44">
    <property type="entry name" value="AGA OPERON TRANSCRIPTIONAL REPRESSOR-RELATED"/>
    <property type="match status" value="1"/>
</dbReference>
<keyword evidence="2" id="KW-0238">DNA-binding</keyword>
<dbReference type="GO" id="GO:0003700">
    <property type="term" value="F:DNA-binding transcription factor activity"/>
    <property type="evidence" value="ECO:0007669"/>
    <property type="project" value="InterPro"/>
</dbReference>
<dbReference type="SMART" id="SM01134">
    <property type="entry name" value="DeoRC"/>
    <property type="match status" value="1"/>
</dbReference>
<evidence type="ECO:0000259" key="4">
    <source>
        <dbReference type="PROSITE" id="PS51000"/>
    </source>
</evidence>
<dbReference type="PROSITE" id="PS51000">
    <property type="entry name" value="HTH_DEOR_2"/>
    <property type="match status" value="1"/>
</dbReference>
<keyword evidence="1" id="KW-0805">Transcription regulation</keyword>
<dbReference type="GO" id="GO:0003677">
    <property type="term" value="F:DNA binding"/>
    <property type="evidence" value="ECO:0007669"/>
    <property type="project" value="UniProtKB-KW"/>
</dbReference>
<dbReference type="SMART" id="SM00420">
    <property type="entry name" value="HTH_DEOR"/>
    <property type="match status" value="1"/>
</dbReference>
<evidence type="ECO:0000313" key="5">
    <source>
        <dbReference type="EMBL" id="OIQ09905.1"/>
    </source>
</evidence>
<dbReference type="AlphaFoldDB" id="A0A1J5NQE7"/>
<dbReference type="PANTHER" id="PTHR30363">
    <property type="entry name" value="HTH-TYPE TRANSCRIPTIONAL REGULATOR SRLR-RELATED"/>
    <property type="match status" value="1"/>
</dbReference>
<accession>A0A1J5NQE7</accession>
<dbReference type="Proteomes" id="UP000182743">
    <property type="component" value="Unassembled WGS sequence"/>
</dbReference>
<dbReference type="InterPro" id="IPR014036">
    <property type="entry name" value="DeoR-like_C"/>
</dbReference>
<dbReference type="SUPFAM" id="SSF100950">
    <property type="entry name" value="NagB/RpiA/CoA transferase-like"/>
    <property type="match status" value="1"/>
</dbReference>
<keyword evidence="3" id="KW-0804">Transcription</keyword>
<dbReference type="PRINTS" id="PR00037">
    <property type="entry name" value="HTHLACR"/>
</dbReference>
<evidence type="ECO:0000256" key="3">
    <source>
        <dbReference type="ARBA" id="ARBA00023163"/>
    </source>
</evidence>
<feature type="domain" description="HTH deoR-type" evidence="4">
    <location>
        <begin position="15"/>
        <end position="70"/>
    </location>
</feature>
<evidence type="ECO:0000256" key="2">
    <source>
        <dbReference type="ARBA" id="ARBA00023125"/>
    </source>
</evidence>
<comment type="caution">
    <text evidence="5">The sequence shown here is derived from an EMBL/GenBank/DDBJ whole genome shotgun (WGS) entry which is preliminary data.</text>
</comment>
<dbReference type="EMBL" id="MIHH01000002">
    <property type="protein sequence ID" value="OIQ09905.1"/>
    <property type="molecule type" value="Genomic_DNA"/>
</dbReference>
<dbReference type="PROSITE" id="PS00894">
    <property type="entry name" value="HTH_DEOR_1"/>
    <property type="match status" value="1"/>
</dbReference>
<proteinExistence type="predicted"/>
<dbReference type="InterPro" id="IPR001034">
    <property type="entry name" value="DeoR_HTH"/>
</dbReference>
<evidence type="ECO:0000313" key="6">
    <source>
        <dbReference type="Proteomes" id="UP000182743"/>
    </source>
</evidence>
<dbReference type="InterPro" id="IPR050313">
    <property type="entry name" value="Carb_Metab_HTH_regulators"/>
</dbReference>
<dbReference type="InterPro" id="IPR018356">
    <property type="entry name" value="Tscrpt_reg_HTH_DeoR_CS"/>
</dbReference>
<sequence length="266" mass="29332">MELVTNNDRNNDIAPQERRQLLFEYIYKNGSAKISELANRFNVSEMTIRRDIEVLEKKNLIMRTHGGVLYREGTIYDLGLAGNKVHLNEKIAIAKAARPLIEPGDLIAFDASTTGAELARLLNGIEDLTIVTNSLTVANIVAPYSNITLILVGGNLRSKALSTVGPLAADIVDHFSFTKMFFSCNAVDPVEGLTDTNVAEAEMKKIMLQRAGQRILLADSSKIGKRALVRFWPMEEIDIFVTDAGTPDEAVQVFQDLGVRVIRAEA</sequence>
<dbReference type="Gene3D" id="1.10.10.10">
    <property type="entry name" value="Winged helix-like DNA-binding domain superfamily/Winged helix DNA-binding domain"/>
    <property type="match status" value="1"/>
</dbReference>
<dbReference type="InterPro" id="IPR037171">
    <property type="entry name" value="NagB/RpiA_transferase-like"/>
</dbReference>
<dbReference type="InterPro" id="IPR036390">
    <property type="entry name" value="WH_DNA-bd_sf"/>
</dbReference>
<protein>
    <submittedName>
        <fullName evidence="5">Glucitol operon repressor</fullName>
    </submittedName>
</protein>